<name>A0A7H0XG12_9CAUD</name>
<evidence type="ECO:0000313" key="1">
    <source>
        <dbReference type="EMBL" id="QNR53952.1"/>
    </source>
</evidence>
<keyword evidence="2" id="KW-1185">Reference proteome</keyword>
<protein>
    <submittedName>
        <fullName evidence="1">Uncharacterized protein</fullName>
    </submittedName>
</protein>
<reference evidence="1 2" key="1">
    <citation type="submission" date="2020-07" db="EMBL/GenBank/DDBJ databases">
        <authorList>
            <person name="Martino G."/>
            <person name="Holtappels D."/>
            <person name="Wagemans J."/>
            <person name="Lavigne R."/>
            <person name="Turina M."/>
            <person name="Ciuffo M."/>
        </authorList>
    </citation>
    <scope>NUCLEOTIDE SEQUENCE [LARGE SCALE GENOMIC DNA]</scope>
</reference>
<evidence type="ECO:0000313" key="2">
    <source>
        <dbReference type="Proteomes" id="UP000516415"/>
    </source>
</evidence>
<dbReference type="Proteomes" id="UP000516415">
    <property type="component" value="Segment"/>
</dbReference>
<dbReference type="EMBL" id="MT740307">
    <property type="protein sequence ID" value="QNR53952.1"/>
    <property type="molecule type" value="Genomic_DNA"/>
</dbReference>
<proteinExistence type="predicted"/>
<sequence>MPPHATKGFIMTTNNRTVNTNFLALSWSVSRGQDTYGYNIARLDDQNTGSRCRTIGGGYDMVGTVIGEWLENVYQDRLQALCDTLEAKPYGSTSWVHFERYYGMQRKPDGSVRLDGACGQSSMQTLARAIGVSLSATWNKKGHTTGFMVTEYQDRAHMQELLGELAD</sequence>
<accession>A0A7H0XG12</accession>
<organism evidence="1 2">
    <name type="scientific">Pseudomonas phage phiK7A1</name>
    <dbReference type="NCBI Taxonomy" id="2759194"/>
    <lineage>
        <taxon>Viruses</taxon>
        <taxon>Duplodnaviria</taxon>
        <taxon>Heunggongvirae</taxon>
        <taxon>Uroviricota</taxon>
        <taxon>Caudoviricetes</taxon>
        <taxon>Vandenendeviridae</taxon>
        <taxon>Gorskivirinae</taxon>
        <taxon>Torinovirus</taxon>
        <taxon>Torinovirus K7A1</taxon>
    </lineage>
</organism>
<gene>
    <name evidence="1" type="ORF">phiK7A1_164</name>
</gene>